<reference evidence="1" key="2">
    <citation type="submission" date="2024-10" db="UniProtKB">
        <authorList>
            <consortium name="EnsemblProtists"/>
        </authorList>
    </citation>
    <scope>IDENTIFICATION</scope>
</reference>
<sequence length="145" mass="16036">MKAVRVPRGTYFKHAVGTTGLDERQRGAIMSYNASLTQCPQRSCGNYLEDGHVGAHVQIKGHSGMWIIPTCKDCNTEAKNIADVNVYNTNEWVDLTAGVSCRLAVRFGILSRRWSQSWQGPGAVSSQAVMRLLSISLLYLKRGFC</sequence>
<dbReference type="EnsemblProtists" id="EOD39027">
    <property type="protein sequence ID" value="EOD39027"/>
    <property type="gene ID" value="EMIHUDRAFT_439944"/>
</dbReference>
<evidence type="ECO:0000313" key="2">
    <source>
        <dbReference type="Proteomes" id="UP000013827"/>
    </source>
</evidence>
<organism evidence="1 2">
    <name type="scientific">Emiliania huxleyi (strain CCMP1516)</name>
    <dbReference type="NCBI Taxonomy" id="280463"/>
    <lineage>
        <taxon>Eukaryota</taxon>
        <taxon>Haptista</taxon>
        <taxon>Haptophyta</taxon>
        <taxon>Prymnesiophyceae</taxon>
        <taxon>Isochrysidales</taxon>
        <taxon>Noelaerhabdaceae</taxon>
        <taxon>Emiliania</taxon>
    </lineage>
</organism>
<protein>
    <recommendedName>
        <fullName evidence="3">C2H2-type domain-containing protein</fullName>
    </recommendedName>
</protein>
<accession>A0A0D3KTE2</accession>
<evidence type="ECO:0008006" key="3">
    <source>
        <dbReference type="Google" id="ProtNLM"/>
    </source>
</evidence>
<proteinExistence type="predicted"/>
<name>A0A0D3KTE2_EMIH1</name>
<keyword evidence="2" id="KW-1185">Reference proteome</keyword>
<dbReference type="Proteomes" id="UP000013827">
    <property type="component" value="Unassembled WGS sequence"/>
</dbReference>
<evidence type="ECO:0000313" key="1">
    <source>
        <dbReference type="EnsemblProtists" id="EOD39027"/>
    </source>
</evidence>
<dbReference type="KEGG" id="ehx:EMIHUDRAFT_439944"/>
<dbReference type="RefSeq" id="XP_005791456.1">
    <property type="nucleotide sequence ID" value="XM_005791399.1"/>
</dbReference>
<reference evidence="2" key="1">
    <citation type="journal article" date="2013" name="Nature">
        <title>Pan genome of the phytoplankton Emiliania underpins its global distribution.</title>
        <authorList>
            <person name="Read B.A."/>
            <person name="Kegel J."/>
            <person name="Klute M.J."/>
            <person name="Kuo A."/>
            <person name="Lefebvre S.C."/>
            <person name="Maumus F."/>
            <person name="Mayer C."/>
            <person name="Miller J."/>
            <person name="Monier A."/>
            <person name="Salamov A."/>
            <person name="Young J."/>
            <person name="Aguilar M."/>
            <person name="Claverie J.M."/>
            <person name="Frickenhaus S."/>
            <person name="Gonzalez K."/>
            <person name="Herman E.K."/>
            <person name="Lin Y.C."/>
            <person name="Napier J."/>
            <person name="Ogata H."/>
            <person name="Sarno A.F."/>
            <person name="Shmutz J."/>
            <person name="Schroeder D."/>
            <person name="de Vargas C."/>
            <person name="Verret F."/>
            <person name="von Dassow P."/>
            <person name="Valentin K."/>
            <person name="Van de Peer Y."/>
            <person name="Wheeler G."/>
            <person name="Dacks J.B."/>
            <person name="Delwiche C.F."/>
            <person name="Dyhrman S.T."/>
            <person name="Glockner G."/>
            <person name="John U."/>
            <person name="Richards T."/>
            <person name="Worden A.Z."/>
            <person name="Zhang X."/>
            <person name="Grigoriev I.V."/>
            <person name="Allen A.E."/>
            <person name="Bidle K."/>
            <person name="Borodovsky M."/>
            <person name="Bowler C."/>
            <person name="Brownlee C."/>
            <person name="Cock J.M."/>
            <person name="Elias M."/>
            <person name="Gladyshev V.N."/>
            <person name="Groth M."/>
            <person name="Guda C."/>
            <person name="Hadaegh A."/>
            <person name="Iglesias-Rodriguez M.D."/>
            <person name="Jenkins J."/>
            <person name="Jones B.M."/>
            <person name="Lawson T."/>
            <person name="Leese F."/>
            <person name="Lindquist E."/>
            <person name="Lobanov A."/>
            <person name="Lomsadze A."/>
            <person name="Malik S.B."/>
            <person name="Marsh M.E."/>
            <person name="Mackinder L."/>
            <person name="Mock T."/>
            <person name="Mueller-Roeber B."/>
            <person name="Pagarete A."/>
            <person name="Parker M."/>
            <person name="Probert I."/>
            <person name="Quesneville H."/>
            <person name="Raines C."/>
            <person name="Rensing S.A."/>
            <person name="Riano-Pachon D.M."/>
            <person name="Richier S."/>
            <person name="Rokitta S."/>
            <person name="Shiraiwa Y."/>
            <person name="Soanes D.M."/>
            <person name="van der Giezen M."/>
            <person name="Wahlund T.M."/>
            <person name="Williams B."/>
            <person name="Wilson W."/>
            <person name="Wolfe G."/>
            <person name="Wurch L.L."/>
        </authorList>
    </citation>
    <scope>NUCLEOTIDE SEQUENCE</scope>
</reference>
<dbReference type="AlphaFoldDB" id="A0A0D3KTE2"/>
<dbReference type="GeneID" id="17284298"/>
<dbReference type="HOGENOM" id="CLU_1790518_0_0_1"/>
<dbReference type="PaxDb" id="2903-EOD39027"/>